<reference evidence="2" key="1">
    <citation type="journal article" date="2015" name="Nature">
        <title>Complex archaea that bridge the gap between prokaryotes and eukaryotes.</title>
        <authorList>
            <person name="Spang A."/>
            <person name="Saw J.H."/>
            <person name="Jorgensen S.L."/>
            <person name="Zaremba-Niedzwiedzka K."/>
            <person name="Martijn J."/>
            <person name="Lind A.E."/>
            <person name="van Eijk R."/>
            <person name="Schleper C."/>
            <person name="Guy L."/>
            <person name="Ettema T.J."/>
        </authorList>
    </citation>
    <scope>NUCLEOTIDE SEQUENCE</scope>
</reference>
<feature type="transmembrane region" description="Helical" evidence="1">
    <location>
        <begin position="12"/>
        <end position="36"/>
    </location>
</feature>
<protein>
    <submittedName>
        <fullName evidence="2">Uncharacterized protein</fullName>
    </submittedName>
</protein>
<comment type="caution">
    <text evidence="2">The sequence shown here is derived from an EMBL/GenBank/DDBJ whole genome shotgun (WGS) entry which is preliminary data.</text>
</comment>
<sequence>MIYRLKHWILAWACLGECIAVLCTFTFFWPPLIIFFEKKLFPRDER</sequence>
<organism evidence="2">
    <name type="scientific">marine sediment metagenome</name>
    <dbReference type="NCBI Taxonomy" id="412755"/>
    <lineage>
        <taxon>unclassified sequences</taxon>
        <taxon>metagenomes</taxon>
        <taxon>ecological metagenomes</taxon>
    </lineage>
</organism>
<dbReference type="EMBL" id="LAZR01007216">
    <property type="protein sequence ID" value="KKM86678.1"/>
    <property type="molecule type" value="Genomic_DNA"/>
</dbReference>
<evidence type="ECO:0000313" key="2">
    <source>
        <dbReference type="EMBL" id="KKM86678.1"/>
    </source>
</evidence>
<dbReference type="AlphaFoldDB" id="A0A0F9KY74"/>
<proteinExistence type="predicted"/>
<keyword evidence="1" id="KW-0812">Transmembrane</keyword>
<name>A0A0F9KY74_9ZZZZ</name>
<accession>A0A0F9KY74</accession>
<evidence type="ECO:0000256" key="1">
    <source>
        <dbReference type="SAM" id="Phobius"/>
    </source>
</evidence>
<gene>
    <name evidence="2" type="ORF">LCGC14_1276650</name>
</gene>
<keyword evidence="1" id="KW-1133">Transmembrane helix</keyword>
<keyword evidence="1" id="KW-0472">Membrane</keyword>